<protein>
    <submittedName>
        <fullName evidence="2">Uncharacterized protein</fullName>
    </submittedName>
</protein>
<evidence type="ECO:0000313" key="3">
    <source>
        <dbReference type="Proteomes" id="UP000240490"/>
    </source>
</evidence>
<feature type="transmembrane region" description="Helical" evidence="1">
    <location>
        <begin position="289"/>
        <end position="308"/>
    </location>
</feature>
<sequence>MIPKYALITIILVTMILSLVAPIVGASTLRVIVGGSLKTAEIVATSNTNLVFTYPSTSQISSVLNGFNYSVQLSAPNVPAESDAFQAFQHQLRRGFQNITLINMSVYLTLVAHANKTSLVVTKTVVIQAWATGIFNKTNARVVGDFGWKDFEVKGNLDVDFGGRMFDINTVGSTILSPFSGDEGFVGFMMHSFGSGPLWSASTINFSALDTPLSQWARSYNPSTNTTTFSKTLSSTFLYREEASVNGENYTVSLSYDPSSSITLPGYAVANGNTVIVEQAPPGTAQRSTAIIVSVAVIAIVVVASLLLRRNTR</sequence>
<comment type="caution">
    <text evidence="2">The sequence shown here is derived from an EMBL/GenBank/DDBJ whole genome shotgun (WGS) entry which is preliminary data.</text>
</comment>
<accession>A0A2R6AV10</accession>
<keyword evidence="1" id="KW-0812">Transmembrane</keyword>
<dbReference type="AlphaFoldDB" id="A0A2R6AV10"/>
<dbReference type="EMBL" id="NEXJ01000091">
    <property type="protein sequence ID" value="PSN90225.1"/>
    <property type="molecule type" value="Genomic_DNA"/>
</dbReference>
<dbReference type="Proteomes" id="UP000240490">
    <property type="component" value="Unassembled WGS sequence"/>
</dbReference>
<reference evidence="2 3" key="1">
    <citation type="submission" date="2017-04" db="EMBL/GenBank/DDBJ databases">
        <title>Novel microbial lineages endemic to geothermal iron-oxide mats fill important gaps in the evolutionary history of Archaea.</title>
        <authorList>
            <person name="Jay Z.J."/>
            <person name="Beam J.P."/>
            <person name="Dlakic M."/>
            <person name="Rusch D.B."/>
            <person name="Kozubal M.A."/>
            <person name="Inskeep W.P."/>
        </authorList>
    </citation>
    <scope>NUCLEOTIDE SEQUENCE [LARGE SCALE GENOMIC DNA]</scope>
    <source>
        <strain evidence="2">ECH_B_SAG-M15</strain>
    </source>
</reference>
<keyword evidence="1" id="KW-1133">Transmembrane helix</keyword>
<evidence type="ECO:0000313" key="2">
    <source>
        <dbReference type="EMBL" id="PSN90225.1"/>
    </source>
</evidence>
<name>A0A2R6AV10_9ARCH</name>
<organism evidence="2 3">
    <name type="scientific">Candidatus Marsarchaeota G2 archaeon ECH_B_SAG-M15</name>
    <dbReference type="NCBI Taxonomy" id="1978162"/>
    <lineage>
        <taxon>Archaea</taxon>
        <taxon>Candidatus Marsarchaeota</taxon>
        <taxon>Candidatus Marsarchaeota group 2</taxon>
    </lineage>
</organism>
<keyword evidence="1" id="KW-0472">Membrane</keyword>
<evidence type="ECO:0000256" key="1">
    <source>
        <dbReference type="SAM" id="Phobius"/>
    </source>
</evidence>
<proteinExistence type="predicted"/>
<gene>
    <name evidence="2" type="ORF">B9Q08_05090</name>
</gene>